<accession>A0A6J6RL73</accession>
<proteinExistence type="predicted"/>
<reference evidence="1" key="1">
    <citation type="submission" date="2020-05" db="EMBL/GenBank/DDBJ databases">
        <authorList>
            <person name="Chiriac C."/>
            <person name="Salcher M."/>
            <person name="Ghai R."/>
            <person name="Kavagutti S V."/>
        </authorList>
    </citation>
    <scope>NUCLEOTIDE SEQUENCE</scope>
</reference>
<dbReference type="AlphaFoldDB" id="A0A6J6RL73"/>
<dbReference type="EMBL" id="CAEZYP010000007">
    <property type="protein sequence ID" value="CAB4722575.1"/>
    <property type="molecule type" value="Genomic_DNA"/>
</dbReference>
<gene>
    <name evidence="1" type="ORF">UFOPK2735_00131</name>
</gene>
<organism evidence="1">
    <name type="scientific">freshwater metagenome</name>
    <dbReference type="NCBI Taxonomy" id="449393"/>
    <lineage>
        <taxon>unclassified sequences</taxon>
        <taxon>metagenomes</taxon>
        <taxon>ecological metagenomes</taxon>
    </lineage>
</organism>
<evidence type="ECO:0000313" key="1">
    <source>
        <dbReference type="EMBL" id="CAB4722575.1"/>
    </source>
</evidence>
<protein>
    <submittedName>
        <fullName evidence="1">Unannotated protein</fullName>
    </submittedName>
</protein>
<sequence length="179" mass="20596">MGNRCTHLTLDVIPNNGKTSIFKLSRPHRIGCDKDRKCIYEGASCIDCALCVVLSSLFRAHWQVTDEDIYFFRFERCYNIDRCCCRFLNCFLVILTKAIECDSAQNWNSSFGNFRKLDCVVLARPNSFREIKTDFLGIDIKCCNKLHIVDVISTNDCMHKSRYLLVNGCICVISDSLHE</sequence>
<name>A0A6J6RL73_9ZZZZ</name>